<accession>A0A2G9Y9M8</accession>
<dbReference type="InterPro" id="IPR012337">
    <property type="entry name" value="RNaseH-like_sf"/>
</dbReference>
<feature type="domain" description="RNase H type-1" evidence="2">
    <location>
        <begin position="1"/>
        <end position="116"/>
    </location>
</feature>
<comment type="caution">
    <text evidence="3">The sequence shown here is derived from an EMBL/GenBank/DDBJ whole genome shotgun (WGS) entry which is preliminary data.</text>
</comment>
<dbReference type="GO" id="GO:0003676">
    <property type="term" value="F:nucleic acid binding"/>
    <property type="evidence" value="ECO:0007669"/>
    <property type="project" value="InterPro"/>
</dbReference>
<proteinExistence type="predicted"/>
<feature type="region of interest" description="Disordered" evidence="1">
    <location>
        <begin position="29"/>
        <end position="51"/>
    </location>
</feature>
<reference evidence="3 4" key="1">
    <citation type="submission" date="2017-09" db="EMBL/GenBank/DDBJ databases">
        <title>Depth-based differentiation of microbial function through sediment-hosted aquifers and enrichment of novel symbionts in the deep terrestrial subsurface.</title>
        <authorList>
            <person name="Probst A.J."/>
            <person name="Ladd B."/>
            <person name="Jarett J.K."/>
            <person name="Geller-Mcgrath D.E."/>
            <person name="Sieber C.M."/>
            <person name="Emerson J.B."/>
            <person name="Anantharaman K."/>
            <person name="Thomas B.C."/>
            <person name="Malmstrom R."/>
            <person name="Stieglmeier M."/>
            <person name="Klingl A."/>
            <person name="Woyke T."/>
            <person name="Ryan C.M."/>
            <person name="Banfield J.F."/>
        </authorList>
    </citation>
    <scope>NUCLEOTIDE SEQUENCE [LARGE SCALE GENOMIC DNA]</scope>
    <source>
        <strain evidence="3">CG23_combo_of_CG06-09_8_20_14_all_48_7</strain>
    </source>
</reference>
<dbReference type="AlphaFoldDB" id="A0A2G9Y9M8"/>
<evidence type="ECO:0000259" key="2">
    <source>
        <dbReference type="PROSITE" id="PS50879"/>
    </source>
</evidence>
<dbReference type="PANTHER" id="PTHR46387:SF2">
    <property type="entry name" value="RIBONUCLEASE HI"/>
    <property type="match status" value="1"/>
</dbReference>
<dbReference type="PROSITE" id="PS50879">
    <property type="entry name" value="RNASE_H_1"/>
    <property type="match status" value="1"/>
</dbReference>
<gene>
    <name evidence="3" type="ORF">COX46_04720</name>
</gene>
<dbReference type="EMBL" id="PCRF01000231">
    <property type="protein sequence ID" value="PIP15922.1"/>
    <property type="molecule type" value="Genomic_DNA"/>
</dbReference>
<evidence type="ECO:0000256" key="1">
    <source>
        <dbReference type="SAM" id="MobiDB-lite"/>
    </source>
</evidence>
<dbReference type="SUPFAM" id="SSF53098">
    <property type="entry name" value="Ribonuclease H-like"/>
    <property type="match status" value="1"/>
</dbReference>
<evidence type="ECO:0000313" key="4">
    <source>
        <dbReference type="Proteomes" id="UP000230392"/>
    </source>
</evidence>
<organism evidence="3 4">
    <name type="scientific">bacterium (Candidatus Ratteibacteria) CG23_combo_of_CG06-09_8_20_14_all_48_7</name>
    <dbReference type="NCBI Taxonomy" id="2014292"/>
    <lineage>
        <taxon>Bacteria</taxon>
        <taxon>Candidatus Ratteibacteria</taxon>
    </lineage>
</organism>
<dbReference type="InterPro" id="IPR002156">
    <property type="entry name" value="RNaseH_domain"/>
</dbReference>
<name>A0A2G9Y9M8_9BACT</name>
<evidence type="ECO:0000313" key="3">
    <source>
        <dbReference type="EMBL" id="PIP15922.1"/>
    </source>
</evidence>
<protein>
    <recommendedName>
        <fullName evidence="2">RNase H type-1 domain-containing protein</fullName>
    </recommendedName>
</protein>
<dbReference type="PANTHER" id="PTHR46387">
    <property type="entry name" value="POLYNUCLEOTIDYL TRANSFERASE, RIBONUCLEASE H-LIKE SUPERFAMILY PROTEIN"/>
    <property type="match status" value="1"/>
</dbReference>
<dbReference type="Pfam" id="PF13456">
    <property type="entry name" value="RVT_3"/>
    <property type="match status" value="1"/>
</dbReference>
<dbReference type="CDD" id="cd09279">
    <property type="entry name" value="RNase_HI_like"/>
    <property type="match status" value="1"/>
</dbReference>
<sequence length="118" mass="12949">MGVTTNNVAEYVALLYGLTEALLWRVKPAPVGSKPDKGSEQEPAPACSQQGSITVYSDSELVINQVTGRFQVKNEDIKRLHLLAKHLISGFEKVSFEHLSHDENKTADSLANKALDNK</sequence>
<dbReference type="InterPro" id="IPR036397">
    <property type="entry name" value="RNaseH_sf"/>
</dbReference>
<dbReference type="GO" id="GO:0004523">
    <property type="term" value="F:RNA-DNA hybrid ribonuclease activity"/>
    <property type="evidence" value="ECO:0007669"/>
    <property type="project" value="InterPro"/>
</dbReference>
<dbReference type="Gene3D" id="3.30.420.10">
    <property type="entry name" value="Ribonuclease H-like superfamily/Ribonuclease H"/>
    <property type="match status" value="1"/>
</dbReference>
<dbReference type="Proteomes" id="UP000230392">
    <property type="component" value="Unassembled WGS sequence"/>
</dbReference>